<dbReference type="InterPro" id="IPR032108">
    <property type="entry name" value="CLIP1_ZNF"/>
</dbReference>
<feature type="compositionally biased region" description="Basic and acidic residues" evidence="8">
    <location>
        <begin position="925"/>
        <end position="946"/>
    </location>
</feature>
<evidence type="ECO:0000256" key="2">
    <source>
        <dbReference type="ARBA" id="ARBA00022490"/>
    </source>
</evidence>
<feature type="compositionally biased region" description="Low complexity" evidence="8">
    <location>
        <begin position="284"/>
        <end position="299"/>
    </location>
</feature>
<dbReference type="InterPro" id="IPR000938">
    <property type="entry name" value="CAP-Gly_domain"/>
</dbReference>
<feature type="region of interest" description="Disordered" evidence="8">
    <location>
        <begin position="173"/>
        <end position="194"/>
    </location>
</feature>
<evidence type="ECO:0000256" key="5">
    <source>
        <dbReference type="ARBA" id="ARBA00023054"/>
    </source>
</evidence>
<dbReference type="PANTHER" id="PTHR18916">
    <property type="entry name" value="DYNACTIN 1-RELATED MICROTUBULE-BINDING"/>
    <property type="match status" value="1"/>
</dbReference>
<name>A0A6B0VI25_IXORI</name>
<keyword evidence="4" id="KW-0677">Repeat</keyword>
<dbReference type="GO" id="GO:0005634">
    <property type="term" value="C:nucleus"/>
    <property type="evidence" value="ECO:0007669"/>
    <property type="project" value="TreeGrafter"/>
</dbReference>
<organism evidence="10">
    <name type="scientific">Ixodes ricinus</name>
    <name type="common">Common tick</name>
    <name type="synonym">Acarus ricinus</name>
    <dbReference type="NCBI Taxonomy" id="34613"/>
    <lineage>
        <taxon>Eukaryota</taxon>
        <taxon>Metazoa</taxon>
        <taxon>Ecdysozoa</taxon>
        <taxon>Arthropoda</taxon>
        <taxon>Chelicerata</taxon>
        <taxon>Arachnida</taxon>
        <taxon>Acari</taxon>
        <taxon>Parasitiformes</taxon>
        <taxon>Ixodida</taxon>
        <taxon>Ixodoidea</taxon>
        <taxon>Ixodidae</taxon>
        <taxon>Ixodinae</taxon>
        <taxon>Ixodes</taxon>
    </lineage>
</organism>
<protein>
    <submittedName>
        <fullName evidence="10">Putative myosin class ii heavy chain</fullName>
    </submittedName>
</protein>
<dbReference type="GO" id="GO:0005938">
    <property type="term" value="C:cell cortex"/>
    <property type="evidence" value="ECO:0007669"/>
    <property type="project" value="TreeGrafter"/>
</dbReference>
<evidence type="ECO:0000313" key="10">
    <source>
        <dbReference type="EMBL" id="MXV00929.1"/>
    </source>
</evidence>
<feature type="compositionally biased region" description="Low complexity" evidence="8">
    <location>
        <begin position="58"/>
        <end position="67"/>
    </location>
</feature>
<evidence type="ECO:0000256" key="3">
    <source>
        <dbReference type="ARBA" id="ARBA00022701"/>
    </source>
</evidence>
<feature type="domain" description="CAP-Gly" evidence="9">
    <location>
        <begin position="105"/>
        <end position="147"/>
    </location>
</feature>
<dbReference type="EMBL" id="GIFC01018845">
    <property type="protein sequence ID" value="MXV00929.1"/>
    <property type="molecule type" value="Transcribed_RNA"/>
</dbReference>
<dbReference type="PANTHER" id="PTHR18916:SF82">
    <property type="entry name" value="CAP-GLY DOMAIN-CONTAINING PROTEIN"/>
    <property type="match status" value="1"/>
</dbReference>
<evidence type="ECO:0000259" key="9">
    <source>
        <dbReference type="PROSITE" id="PS50245"/>
    </source>
</evidence>
<dbReference type="GO" id="GO:0051010">
    <property type="term" value="F:microtubule plus-end binding"/>
    <property type="evidence" value="ECO:0007669"/>
    <property type="project" value="TreeGrafter"/>
</dbReference>
<feature type="compositionally biased region" description="Gly residues" evidence="8">
    <location>
        <begin position="1"/>
        <end position="13"/>
    </location>
</feature>
<dbReference type="InterPro" id="IPR036859">
    <property type="entry name" value="CAP-Gly_dom_sf"/>
</dbReference>
<dbReference type="PROSITE" id="PS00845">
    <property type="entry name" value="CAP_GLY_1"/>
    <property type="match status" value="2"/>
</dbReference>
<dbReference type="Pfam" id="PF01302">
    <property type="entry name" value="CAP_GLY"/>
    <property type="match status" value="2"/>
</dbReference>
<dbReference type="PROSITE" id="PS50245">
    <property type="entry name" value="CAP_GLY_2"/>
    <property type="match status" value="2"/>
</dbReference>
<feature type="region of interest" description="Disordered" evidence="8">
    <location>
        <begin position="284"/>
        <end position="315"/>
    </location>
</feature>
<keyword evidence="5 7" id="KW-0175">Coiled coil</keyword>
<feature type="domain" description="CAP-Gly" evidence="9">
    <location>
        <begin position="231"/>
        <end position="273"/>
    </location>
</feature>
<dbReference type="Gene3D" id="2.30.30.190">
    <property type="entry name" value="CAP Gly-rich-like domain"/>
    <property type="match status" value="2"/>
</dbReference>
<dbReference type="GO" id="GO:0031122">
    <property type="term" value="P:cytoplasmic microtubule organization"/>
    <property type="evidence" value="ECO:0007669"/>
    <property type="project" value="TreeGrafter"/>
</dbReference>
<feature type="coiled-coil region" evidence="7">
    <location>
        <begin position="349"/>
        <end position="523"/>
    </location>
</feature>
<dbReference type="GO" id="GO:0035371">
    <property type="term" value="C:microtubule plus-end"/>
    <property type="evidence" value="ECO:0007669"/>
    <property type="project" value="TreeGrafter"/>
</dbReference>
<keyword evidence="2" id="KW-0963">Cytoplasm</keyword>
<dbReference type="AlphaFoldDB" id="A0A6B0VI25"/>
<dbReference type="SUPFAM" id="SSF74924">
    <property type="entry name" value="Cap-Gly domain"/>
    <property type="match status" value="2"/>
</dbReference>
<feature type="region of interest" description="Disordered" evidence="8">
    <location>
        <begin position="994"/>
        <end position="1017"/>
    </location>
</feature>
<keyword evidence="6" id="KW-0206">Cytoskeleton</keyword>
<feature type="region of interest" description="Disordered" evidence="8">
    <location>
        <begin position="1"/>
        <end position="82"/>
    </location>
</feature>
<comment type="subcellular location">
    <subcellularLocation>
        <location evidence="1">Cytoplasm</location>
        <location evidence="1">Cytoskeleton</location>
    </subcellularLocation>
</comment>
<dbReference type="Pfam" id="PF16641">
    <property type="entry name" value="CLIP1_ZNF"/>
    <property type="match status" value="2"/>
</dbReference>
<feature type="region of interest" description="Disordered" evidence="8">
    <location>
        <begin position="915"/>
        <end position="946"/>
    </location>
</feature>
<accession>A0A6B0VI25</accession>
<feature type="region of interest" description="Disordered" evidence="8">
    <location>
        <begin position="775"/>
        <end position="809"/>
    </location>
</feature>
<evidence type="ECO:0000256" key="8">
    <source>
        <dbReference type="SAM" id="MobiDB-lite"/>
    </source>
</evidence>
<feature type="compositionally biased region" description="Low complexity" evidence="8">
    <location>
        <begin position="176"/>
        <end position="193"/>
    </location>
</feature>
<keyword evidence="3" id="KW-0493">Microtubule</keyword>
<dbReference type="SMART" id="SM01052">
    <property type="entry name" value="CAP_GLY"/>
    <property type="match status" value="2"/>
</dbReference>
<proteinExistence type="predicted"/>
<feature type="compositionally biased region" description="Basic and acidic residues" evidence="8">
    <location>
        <begin position="777"/>
        <end position="804"/>
    </location>
</feature>
<evidence type="ECO:0000256" key="4">
    <source>
        <dbReference type="ARBA" id="ARBA00022737"/>
    </source>
</evidence>
<evidence type="ECO:0000256" key="1">
    <source>
        <dbReference type="ARBA" id="ARBA00004245"/>
    </source>
</evidence>
<sequence length="1138" mass="124957">MSGAGGGGGGGAPPTGLRPPSKLRRPTTLTSGPAPAPPGSSARPSPLGSGGSGARTPLSAASSLSALNDKSETGGPFNNGSADDFIIGDRVWVNGTKPGYIQFLGETQFSSGDWAGVVLDEPVGKNDGSVNGVRYFQCEPRRGVFARPERLSRFPGPGANGTSTTATLVAPGKTQVTTTRVSSPTGSTRSSPRAVTMHTSTVMTDCGLRVGDRVIVNASSGMKAGTLRFMGPTEFATGQWAGVELDEPVGKNDGSVAGTKYFRCPARHGLFAPLHKVAREGGHTSTMTTTTTRTTRITSQPRRAGSQESLHSSLSSASARAGVRLGVAALTSPAKKSTRPLASAMVASQNSLQVALKEKEEHIEQLLKEHDLERAEVARAAVQVEEVEQKMAALRAEHQRYVEETEQRAASLHQLLEEHEQERAQLTALNSDLQRKLEDLQFRLEEQEILHSDNDTAAKAECQKMSDLERQVREYREKLEAAKLESDQGHSTGELIAQYKEGTQKLKDALASSRDRVAALEAKQAEDQGTVSKLREELLSRDETLLRLEASLEQRAKELLVLRDRAFELEEGMAAAKAREESQQQAVEDLNARLAQVQTDYDFLSEESRIIKSEAADQQRQLTSAEEQCAQLQGQKRGLEEELATLRLTASGGSQQVAQLNAHLQERERQVESLESQVRTLSQECERARQEVAQQAERLQAAAERATSDHGRQVAALEQRLADLESKLEERTSRCRTLEQSASDLRGELEQQGGALADKLAAAERRAEQLATQLQQAKEEASEERRLRERERDDLSAQTSDRESQLASARGELERLRAEFTAHREDLVRQLRENQEETLAVNRMHDQMKNQLGMVDDLRRLLDEAESAKNDLSARVSQLQVELASATTQAIDRKADSNNEAEVKALKARIEELQNRQRQLGSTEEELRGELERTRGRAEEDRRKLSQLTKEMEQLERELERSRLGRSVVESLEADKRQLETKLAELRDSAPVSANGKSALAGSLGGSSGGDGDHEAVKEERDSLQMQVEFLNSIIVDMQRKNDELKSQVEILKAGPTLDDVDINLNGIKGMSAPRLFCDICDRFDVHDTADCPVQCSIEEEMSSHSHHSVARHSSRPYCNVCEVFGHTSSECDPSETF</sequence>
<reference evidence="10" key="1">
    <citation type="submission" date="2019-12" db="EMBL/GenBank/DDBJ databases">
        <title>An insight into the sialome of adult female Ixodes ricinus ticks feeding for 6 days.</title>
        <authorList>
            <person name="Perner J."/>
            <person name="Ribeiro J.M.C."/>
        </authorList>
    </citation>
    <scope>NUCLEOTIDE SEQUENCE</scope>
    <source>
        <strain evidence="10">Semi-engorged</strain>
        <tissue evidence="10">Salivary glands</tissue>
    </source>
</reference>
<evidence type="ECO:0000256" key="7">
    <source>
        <dbReference type="SAM" id="Coils"/>
    </source>
</evidence>
<dbReference type="Gene3D" id="1.10.287.1490">
    <property type="match status" value="1"/>
</dbReference>
<evidence type="ECO:0000256" key="6">
    <source>
        <dbReference type="ARBA" id="ARBA00023212"/>
    </source>
</evidence>